<dbReference type="OrthoDB" id="2806188at2"/>
<reference evidence="3 4" key="1">
    <citation type="submission" date="2017-04" db="EMBL/GenBank/DDBJ databases">
        <title>Compelte genome sequence of WV33.</title>
        <authorList>
            <person name="Lee P.C."/>
        </authorList>
    </citation>
    <scope>NUCLEOTIDE SEQUENCE [LARGE SCALE GENOMIC DNA]</scope>
    <source>
        <strain evidence="3 4">WV33</strain>
    </source>
</reference>
<dbReference type="Proteomes" id="UP000244527">
    <property type="component" value="Chromosome"/>
</dbReference>
<dbReference type="EMBL" id="CP020918">
    <property type="protein sequence ID" value="AWG22613.1"/>
    <property type="molecule type" value="Genomic_DNA"/>
</dbReference>
<keyword evidence="1" id="KW-1133">Transmembrane helix</keyword>
<dbReference type="GO" id="GO:0004175">
    <property type="term" value="F:endopeptidase activity"/>
    <property type="evidence" value="ECO:0007669"/>
    <property type="project" value="UniProtKB-ARBA"/>
</dbReference>
<protein>
    <submittedName>
        <fullName evidence="3">CPBP family intramembrane metalloprotease domain-containing protein</fullName>
    </submittedName>
</protein>
<dbReference type="AlphaFoldDB" id="A0A2S1LFT3"/>
<evidence type="ECO:0000256" key="1">
    <source>
        <dbReference type="SAM" id="Phobius"/>
    </source>
</evidence>
<keyword evidence="3" id="KW-0645">Protease</keyword>
<dbReference type="GO" id="GO:0008237">
    <property type="term" value="F:metallopeptidase activity"/>
    <property type="evidence" value="ECO:0007669"/>
    <property type="project" value="UniProtKB-KW"/>
</dbReference>
<evidence type="ECO:0000313" key="4">
    <source>
        <dbReference type="Proteomes" id="UP000244527"/>
    </source>
</evidence>
<proteinExistence type="predicted"/>
<keyword evidence="3" id="KW-0482">Metalloprotease</keyword>
<dbReference type="Pfam" id="PF02517">
    <property type="entry name" value="Rce1-like"/>
    <property type="match status" value="1"/>
</dbReference>
<dbReference type="GO" id="GO:0080120">
    <property type="term" value="P:CAAX-box protein maturation"/>
    <property type="evidence" value="ECO:0007669"/>
    <property type="project" value="UniProtKB-ARBA"/>
</dbReference>
<gene>
    <name evidence="3" type="ORF">FFWV33_14295</name>
</gene>
<sequence length="304" mass="34469">MFVNQGVRIENEFWKYIVGSLAIISASFIGQLPLIGAIFYEVFKNKKPYPTTNQDLMHFFDSNVTLVLILIPSVFAIVGIYLVVKYLHKQTFMSVTTARPKVDWSRVAFSFGLWAVISVITTLISYYQNPANYEFQFDLIPFLGLLVIGTILIPIQTTVEEYVFRGYLMQGFANLSKNRWFPLLLTSLIFGLMHLANPEVSKMGNMIMVYYIGTGLFLGILTLMDDGMELALGFHGANNLIAALLVTSDWSAFQTNSIFKDIAEPEAGIDIILPVVVIYPLLLLIFSRKYQWTNWKEKLTGNTH</sequence>
<keyword evidence="1" id="KW-0812">Transmembrane</keyword>
<dbReference type="PANTHER" id="PTHR36435:SF1">
    <property type="entry name" value="CAAX AMINO TERMINAL PROTEASE FAMILY PROTEIN"/>
    <property type="match status" value="1"/>
</dbReference>
<dbReference type="GO" id="GO:0006508">
    <property type="term" value="P:proteolysis"/>
    <property type="evidence" value="ECO:0007669"/>
    <property type="project" value="UniProtKB-KW"/>
</dbReference>
<feature type="transmembrane region" description="Helical" evidence="1">
    <location>
        <begin position="203"/>
        <end position="223"/>
    </location>
</feature>
<feature type="transmembrane region" description="Helical" evidence="1">
    <location>
        <begin position="104"/>
        <end position="127"/>
    </location>
</feature>
<feature type="transmembrane region" description="Helical" evidence="1">
    <location>
        <begin position="139"/>
        <end position="159"/>
    </location>
</feature>
<feature type="transmembrane region" description="Helical" evidence="1">
    <location>
        <begin position="21"/>
        <end position="43"/>
    </location>
</feature>
<feature type="transmembrane region" description="Helical" evidence="1">
    <location>
        <begin position="180"/>
        <end position="197"/>
    </location>
</feature>
<organism evidence="3 4">
    <name type="scientific">Flavobacterium faecale</name>
    <dbReference type="NCBI Taxonomy" id="1355330"/>
    <lineage>
        <taxon>Bacteria</taxon>
        <taxon>Pseudomonadati</taxon>
        <taxon>Bacteroidota</taxon>
        <taxon>Flavobacteriia</taxon>
        <taxon>Flavobacteriales</taxon>
        <taxon>Flavobacteriaceae</taxon>
        <taxon>Flavobacterium</taxon>
    </lineage>
</organism>
<keyword evidence="4" id="KW-1185">Reference proteome</keyword>
<feature type="transmembrane region" description="Helical" evidence="1">
    <location>
        <begin position="267"/>
        <end position="286"/>
    </location>
</feature>
<dbReference type="PANTHER" id="PTHR36435">
    <property type="entry name" value="SLR1288 PROTEIN"/>
    <property type="match status" value="1"/>
</dbReference>
<accession>A0A2S1LFT3</accession>
<evidence type="ECO:0000259" key="2">
    <source>
        <dbReference type="Pfam" id="PF02517"/>
    </source>
</evidence>
<feature type="transmembrane region" description="Helical" evidence="1">
    <location>
        <begin position="230"/>
        <end position="247"/>
    </location>
</feature>
<feature type="transmembrane region" description="Helical" evidence="1">
    <location>
        <begin position="63"/>
        <end position="84"/>
    </location>
</feature>
<keyword evidence="1" id="KW-0472">Membrane</keyword>
<name>A0A2S1LFT3_9FLAO</name>
<dbReference type="RefSeq" id="WP_108741532.1">
    <property type="nucleotide sequence ID" value="NZ_CP020918.1"/>
</dbReference>
<dbReference type="InterPro" id="IPR052710">
    <property type="entry name" value="CAAX_protease"/>
</dbReference>
<keyword evidence="3" id="KW-0378">Hydrolase</keyword>
<evidence type="ECO:0000313" key="3">
    <source>
        <dbReference type="EMBL" id="AWG22613.1"/>
    </source>
</evidence>
<dbReference type="KEGG" id="ffa:FFWV33_14295"/>
<dbReference type="InterPro" id="IPR003675">
    <property type="entry name" value="Rce1/LyrA-like_dom"/>
</dbReference>
<feature type="domain" description="CAAX prenyl protease 2/Lysostaphin resistance protein A-like" evidence="2">
    <location>
        <begin position="146"/>
        <end position="241"/>
    </location>
</feature>